<dbReference type="AlphaFoldDB" id="A0A2G8JEE7"/>
<proteinExistence type="predicted"/>
<evidence type="ECO:0000313" key="1">
    <source>
        <dbReference type="EMBL" id="PIK34120.1"/>
    </source>
</evidence>
<evidence type="ECO:0000313" key="2">
    <source>
        <dbReference type="Proteomes" id="UP000230750"/>
    </source>
</evidence>
<sequence>MLRQRSFLLFYPGPLGFWIAVNESSTLGYTVIDGTDLDEGEVTLDLGDTTLGGVGFYGDFLLLSVPGGNGTNHTIHYGTLSDDLNFTYVGKLSPDEFGWVGRGTPLRYLLVDSYCPYSAPSATVLVSPATVLLSDYNSHYYKRNSNFGKPAPFKRFLETGQPDQMPSYSSSDDGTISFNPVKRKNRKFITGVFAHNFTSDDESTLYGTIIVPVQYAG</sequence>
<protein>
    <submittedName>
        <fullName evidence="1">Uncharacterized protein</fullName>
    </submittedName>
</protein>
<name>A0A2G8JEE7_STIJA</name>
<accession>A0A2G8JEE7</accession>
<dbReference type="EMBL" id="MRZV01002279">
    <property type="protein sequence ID" value="PIK34120.1"/>
    <property type="molecule type" value="Genomic_DNA"/>
</dbReference>
<keyword evidence="2" id="KW-1185">Reference proteome</keyword>
<feature type="non-terminal residue" evidence="1">
    <location>
        <position position="217"/>
    </location>
</feature>
<organism evidence="1 2">
    <name type="scientific">Stichopus japonicus</name>
    <name type="common">Sea cucumber</name>
    <dbReference type="NCBI Taxonomy" id="307972"/>
    <lineage>
        <taxon>Eukaryota</taxon>
        <taxon>Metazoa</taxon>
        <taxon>Echinodermata</taxon>
        <taxon>Eleutherozoa</taxon>
        <taxon>Echinozoa</taxon>
        <taxon>Holothuroidea</taxon>
        <taxon>Aspidochirotacea</taxon>
        <taxon>Aspidochirotida</taxon>
        <taxon>Stichopodidae</taxon>
        <taxon>Apostichopus</taxon>
    </lineage>
</organism>
<reference evidence="1 2" key="1">
    <citation type="journal article" date="2017" name="PLoS Biol.">
        <title>The sea cucumber genome provides insights into morphological evolution and visceral regeneration.</title>
        <authorList>
            <person name="Zhang X."/>
            <person name="Sun L."/>
            <person name="Yuan J."/>
            <person name="Sun Y."/>
            <person name="Gao Y."/>
            <person name="Zhang L."/>
            <person name="Li S."/>
            <person name="Dai H."/>
            <person name="Hamel J.F."/>
            <person name="Liu C."/>
            <person name="Yu Y."/>
            <person name="Liu S."/>
            <person name="Lin W."/>
            <person name="Guo K."/>
            <person name="Jin S."/>
            <person name="Xu P."/>
            <person name="Storey K.B."/>
            <person name="Huan P."/>
            <person name="Zhang T."/>
            <person name="Zhou Y."/>
            <person name="Zhang J."/>
            <person name="Lin C."/>
            <person name="Li X."/>
            <person name="Xing L."/>
            <person name="Huo D."/>
            <person name="Sun M."/>
            <person name="Wang L."/>
            <person name="Mercier A."/>
            <person name="Li F."/>
            <person name="Yang H."/>
            <person name="Xiang J."/>
        </authorList>
    </citation>
    <scope>NUCLEOTIDE SEQUENCE [LARGE SCALE GENOMIC DNA]</scope>
    <source>
        <strain evidence="1">Shaxun</strain>
        <tissue evidence="1">Muscle</tissue>
    </source>
</reference>
<gene>
    <name evidence="1" type="ORF">BSL78_29058</name>
</gene>
<comment type="caution">
    <text evidence="1">The sequence shown here is derived from an EMBL/GenBank/DDBJ whole genome shotgun (WGS) entry which is preliminary data.</text>
</comment>
<dbReference type="Proteomes" id="UP000230750">
    <property type="component" value="Unassembled WGS sequence"/>
</dbReference>